<dbReference type="InterPro" id="IPR011990">
    <property type="entry name" value="TPR-like_helical_dom_sf"/>
</dbReference>
<comment type="caution">
    <text evidence="3">The sequence shown here is derived from an EMBL/GenBank/DDBJ whole genome shotgun (WGS) entry which is preliminary data.</text>
</comment>
<reference evidence="3" key="1">
    <citation type="submission" date="2020-12" db="EMBL/GenBank/DDBJ databases">
        <title>Metabolic potential, ecology and presence of endohyphal bacteria is reflected in genomic diversity of Mucoromycotina.</title>
        <authorList>
            <person name="Muszewska A."/>
            <person name="Okrasinska A."/>
            <person name="Steczkiewicz K."/>
            <person name="Drgas O."/>
            <person name="Orlowska M."/>
            <person name="Perlinska-Lenart U."/>
            <person name="Aleksandrzak-Piekarczyk T."/>
            <person name="Szatraj K."/>
            <person name="Zielenkiewicz U."/>
            <person name="Pilsyk S."/>
            <person name="Malc E."/>
            <person name="Mieczkowski P."/>
            <person name="Kruszewska J.S."/>
            <person name="Biernat P."/>
            <person name="Pawlowska J."/>
        </authorList>
    </citation>
    <scope>NUCLEOTIDE SEQUENCE</scope>
    <source>
        <strain evidence="3">WA0000017839</strain>
    </source>
</reference>
<name>A0A8H7RBN5_9FUNG</name>
<dbReference type="AlphaFoldDB" id="A0A8H7RBN5"/>
<dbReference type="Gene3D" id="1.25.40.10">
    <property type="entry name" value="Tetratricopeptide repeat domain"/>
    <property type="match status" value="1"/>
</dbReference>
<dbReference type="EMBL" id="JAEPRD010000024">
    <property type="protein sequence ID" value="KAG2207535.1"/>
    <property type="molecule type" value="Genomic_DNA"/>
</dbReference>
<dbReference type="SUPFAM" id="SSF48452">
    <property type="entry name" value="TPR-like"/>
    <property type="match status" value="1"/>
</dbReference>
<protein>
    <submittedName>
        <fullName evidence="3">Uncharacterized protein</fullName>
    </submittedName>
</protein>
<proteinExistence type="predicted"/>
<evidence type="ECO:0000256" key="2">
    <source>
        <dbReference type="ARBA" id="ARBA00022803"/>
    </source>
</evidence>
<dbReference type="PANTHER" id="PTHR22904:SF523">
    <property type="entry name" value="STRESS-INDUCED-PHOSPHOPROTEIN 1"/>
    <property type="match status" value="1"/>
</dbReference>
<dbReference type="OrthoDB" id="433738at2759"/>
<dbReference type="Pfam" id="PF13181">
    <property type="entry name" value="TPR_8"/>
    <property type="match status" value="1"/>
</dbReference>
<evidence type="ECO:0000256" key="1">
    <source>
        <dbReference type="ARBA" id="ARBA00022737"/>
    </source>
</evidence>
<evidence type="ECO:0000313" key="3">
    <source>
        <dbReference type="EMBL" id="KAG2207535.1"/>
    </source>
</evidence>
<keyword evidence="2" id="KW-0802">TPR repeat</keyword>
<dbReference type="PANTHER" id="PTHR22904">
    <property type="entry name" value="TPR REPEAT CONTAINING PROTEIN"/>
    <property type="match status" value="1"/>
</dbReference>
<dbReference type="GO" id="GO:0051879">
    <property type="term" value="F:Hsp90 protein binding"/>
    <property type="evidence" value="ECO:0007669"/>
    <property type="project" value="TreeGrafter"/>
</dbReference>
<dbReference type="SMART" id="SM00028">
    <property type="entry name" value="TPR"/>
    <property type="match status" value="3"/>
</dbReference>
<evidence type="ECO:0000313" key="4">
    <source>
        <dbReference type="Proteomes" id="UP000603453"/>
    </source>
</evidence>
<dbReference type="InterPro" id="IPR019734">
    <property type="entry name" value="TPR_rpt"/>
</dbReference>
<keyword evidence="1" id="KW-0677">Repeat</keyword>
<sequence length="195" mass="21992">MTAQVISVSFSAITDKIICQSHDLEVCQDCQVDWTQHNELASSFKGLKELPPPNKPIASVNGQVTQLKVEGNGAYKVNSYNKAIELYTAAVELSWSRVLWEPLAFQFVKEELAPILSNRSSAYYNMGRYGEALVDAEIVIRLKKDWSKGYYRKGKALFELKRFAEAITCYRSGLLYEADSQDLLEALKEAENADH</sequence>
<dbReference type="Proteomes" id="UP000603453">
    <property type="component" value="Unassembled WGS sequence"/>
</dbReference>
<accession>A0A8H7RBN5</accession>
<organism evidence="3 4">
    <name type="scientific">Mucor saturninus</name>
    <dbReference type="NCBI Taxonomy" id="64648"/>
    <lineage>
        <taxon>Eukaryota</taxon>
        <taxon>Fungi</taxon>
        <taxon>Fungi incertae sedis</taxon>
        <taxon>Mucoromycota</taxon>
        <taxon>Mucoromycotina</taxon>
        <taxon>Mucoromycetes</taxon>
        <taxon>Mucorales</taxon>
        <taxon>Mucorineae</taxon>
        <taxon>Mucoraceae</taxon>
        <taxon>Mucor</taxon>
    </lineage>
</organism>
<keyword evidence="4" id="KW-1185">Reference proteome</keyword>
<gene>
    <name evidence="3" type="ORF">INT47_004285</name>
</gene>